<dbReference type="InterPro" id="IPR017850">
    <property type="entry name" value="Alkaline_phosphatase_core_sf"/>
</dbReference>
<dbReference type="InterPro" id="IPR044929">
    <property type="entry name" value="DNA/RNA_non-sp_Endonuclease_sf"/>
</dbReference>
<keyword evidence="3" id="KW-0812">Transmembrane</keyword>
<evidence type="ECO:0000256" key="2">
    <source>
        <dbReference type="ARBA" id="ARBA00023180"/>
    </source>
</evidence>
<proteinExistence type="predicted"/>
<dbReference type="Gene3D" id="3.30.1360.180">
    <property type="match status" value="1"/>
</dbReference>
<dbReference type="SUPFAM" id="SSF53649">
    <property type="entry name" value="Alkaline phosphatase-like"/>
    <property type="match status" value="1"/>
</dbReference>
<dbReference type="Proteomes" id="UP000494206">
    <property type="component" value="Unassembled WGS sequence"/>
</dbReference>
<organism evidence="4 5">
    <name type="scientific">Caenorhabditis bovis</name>
    <dbReference type="NCBI Taxonomy" id="2654633"/>
    <lineage>
        <taxon>Eukaryota</taxon>
        <taxon>Metazoa</taxon>
        <taxon>Ecdysozoa</taxon>
        <taxon>Nematoda</taxon>
        <taxon>Chromadorea</taxon>
        <taxon>Rhabditida</taxon>
        <taxon>Rhabditina</taxon>
        <taxon>Rhabditomorpha</taxon>
        <taxon>Rhabditoidea</taxon>
        <taxon>Rhabditidae</taxon>
        <taxon>Peloderinae</taxon>
        <taxon>Caenorhabditis</taxon>
    </lineage>
</organism>
<keyword evidence="5" id="KW-1185">Reference proteome</keyword>
<dbReference type="PANTHER" id="PTHR10151:SF121">
    <property type="entry name" value="ECTONUCLEOTIDE PYROPHOSPHATASE_PHOSPHODIESTERASE C27A7.1"/>
    <property type="match status" value="1"/>
</dbReference>
<dbReference type="Gene3D" id="3.40.570.10">
    <property type="entry name" value="Extracellular Endonuclease, subunit A"/>
    <property type="match status" value="1"/>
</dbReference>
<dbReference type="CDD" id="cd16018">
    <property type="entry name" value="Enpp"/>
    <property type="match status" value="1"/>
</dbReference>
<keyword evidence="3" id="KW-1133">Transmembrane helix</keyword>
<dbReference type="Gene3D" id="3.40.720.10">
    <property type="entry name" value="Alkaline Phosphatase, subunit A"/>
    <property type="match status" value="1"/>
</dbReference>
<dbReference type="GO" id="GO:0031674">
    <property type="term" value="C:I band"/>
    <property type="evidence" value="ECO:0007669"/>
    <property type="project" value="TreeGrafter"/>
</dbReference>
<dbReference type="PANTHER" id="PTHR10151">
    <property type="entry name" value="ECTONUCLEOTIDE PYROPHOSPHATASE/PHOSPHODIESTERASE"/>
    <property type="match status" value="1"/>
</dbReference>
<dbReference type="AlphaFoldDB" id="A0A8S1EHN3"/>
<feature type="transmembrane region" description="Helical" evidence="3">
    <location>
        <begin position="35"/>
        <end position="61"/>
    </location>
</feature>
<dbReference type="EMBL" id="CADEPM010000001">
    <property type="protein sequence ID" value="CAB3399012.1"/>
    <property type="molecule type" value="Genomic_DNA"/>
</dbReference>
<protein>
    <submittedName>
        <fullName evidence="4">Uncharacterized protein</fullName>
    </submittedName>
</protein>
<dbReference type="Pfam" id="PF01663">
    <property type="entry name" value="Phosphodiest"/>
    <property type="match status" value="1"/>
</dbReference>
<reference evidence="4 5" key="1">
    <citation type="submission" date="2020-04" db="EMBL/GenBank/DDBJ databases">
        <authorList>
            <person name="Laetsch R D."/>
            <person name="Stevens L."/>
            <person name="Kumar S."/>
            <person name="Blaxter L. M."/>
        </authorList>
    </citation>
    <scope>NUCLEOTIDE SEQUENCE [LARGE SCALE GENOMIC DNA]</scope>
</reference>
<keyword evidence="1" id="KW-0378">Hydrolase</keyword>
<dbReference type="GO" id="GO:0016787">
    <property type="term" value="F:hydrolase activity"/>
    <property type="evidence" value="ECO:0007669"/>
    <property type="project" value="UniProtKB-KW"/>
</dbReference>
<dbReference type="GO" id="GO:0055120">
    <property type="term" value="C:striated muscle dense body"/>
    <property type="evidence" value="ECO:0007669"/>
    <property type="project" value="TreeGrafter"/>
</dbReference>
<dbReference type="OrthoDB" id="415411at2759"/>
<gene>
    <name evidence="4" type="ORF">CBOVIS_LOCUS2216</name>
</gene>
<keyword evidence="3" id="KW-0472">Membrane</keyword>
<keyword evidence="2" id="KW-0325">Glycoprotein</keyword>
<comment type="caution">
    <text evidence="4">The sequence shown here is derived from an EMBL/GenBank/DDBJ whole genome shotgun (WGS) entry which is preliminary data.</text>
</comment>
<evidence type="ECO:0000313" key="4">
    <source>
        <dbReference type="EMBL" id="CAB3399012.1"/>
    </source>
</evidence>
<accession>A0A8S1EHN3</accession>
<name>A0A8S1EHN3_9PELO</name>
<sequence>MMSAALRSNTSGSTQNGTIQFEEIDETKRWFSRRFFCLFVIGILLVLATMAIIIVIIVLILQLKDAGTQAQVRIDESKQQFAKFAESIRTPLEKIGPTLEKLGLQLPNLPKSPTGLPPIQPSVFGPTTPDPPRMSPTARYEWKGCENHGKCKKTDYSKAPLVILSLDGFAREYFDRNIVQTLNHIADCGVKAEKVYPSYPSKTFPNHYSIVTGLYPESHGITDNSVYDPSLSPILESMKATKYDNFFKGEPIWSVFKRVAGGRAHCLFWVGCAYNATGYAPDIAPSYNQELPLRNRVDQIIDWLLLPESERPGLITAYLHEPDNAGHYQIDDEDVDRELAEIDNDLDYMMSRLNQENLLECINLVILSDHGMQKLHKTYFFEDYINMHGLIGAKGVVGRLYIQDQNVTTNDLVDHLRCKIDDVKVYTRDDIPVRKHYSKDARVGDIIMEGPPGTSFFPRNKSYYQINGDHGYDYLNEKMHTIFFARGPSFKQNVETPAFQNVEYMNLWMHLLGIDNAIPTNGTNGFFDDILTNPPIKAVIPPQIGECTIIGLPSAKLCSGKGDLASLNSRLGTCSFSPRILPIVSENHCFQNYCIKSLIIPRNTEDKSIGISELVSVENTASNVDKDVFTFVNSKYQSSCLISITNNMTSIAVGRDMQNIDSSFVKFPDNFVNRKFEPLRSKTLNYIKQYGKVYVISGTANDVDHNGVVDGKGSSPTHFYRILITCTGGWISEDPPKCTKFEEMKTLSFIMPINEQSFTDCMNDTAILLEYSATIWDVERIAGFELNFPDLSRSQNAILRRFINAELW</sequence>
<evidence type="ECO:0000313" key="5">
    <source>
        <dbReference type="Proteomes" id="UP000494206"/>
    </source>
</evidence>
<dbReference type="GO" id="GO:0016529">
    <property type="term" value="C:sarcoplasmic reticulum"/>
    <property type="evidence" value="ECO:0007669"/>
    <property type="project" value="TreeGrafter"/>
</dbReference>
<evidence type="ECO:0000256" key="1">
    <source>
        <dbReference type="ARBA" id="ARBA00022801"/>
    </source>
</evidence>
<evidence type="ECO:0000256" key="3">
    <source>
        <dbReference type="SAM" id="Phobius"/>
    </source>
</evidence>
<dbReference type="InterPro" id="IPR002591">
    <property type="entry name" value="Phosphodiest/P_Trfase"/>
</dbReference>